<accession>A0ABV6C714</accession>
<feature type="domain" description="HTH lysR-type" evidence="5">
    <location>
        <begin position="22"/>
        <end position="79"/>
    </location>
</feature>
<reference evidence="6 7" key="1">
    <citation type="submission" date="2024-09" db="EMBL/GenBank/DDBJ databases">
        <authorList>
            <person name="Sun Q."/>
            <person name="Mori K."/>
        </authorList>
    </citation>
    <scope>NUCLEOTIDE SEQUENCE [LARGE SCALE GENOMIC DNA]</scope>
    <source>
        <strain evidence="6 7">JCM 15389</strain>
    </source>
</reference>
<dbReference type="InterPro" id="IPR036390">
    <property type="entry name" value="WH_DNA-bd_sf"/>
</dbReference>
<keyword evidence="7" id="KW-1185">Reference proteome</keyword>
<name>A0ABV6C714_9ACTN</name>
<keyword evidence="3" id="KW-0238">DNA-binding</keyword>
<dbReference type="Gene3D" id="1.10.10.10">
    <property type="entry name" value="Winged helix-like DNA-binding domain superfamily/Winged helix DNA-binding domain"/>
    <property type="match status" value="1"/>
</dbReference>
<proteinExistence type="inferred from homology"/>
<sequence>MAVGSGGREETAGHGRLVEPVPSLRGLALAVAVAERGGLGTAARALGISQPSASGLLAQLEGQLGVRLFERGPRGTVPTEAGRQLLPLAETVVRAAGLLQQEARLLGADEAPELRVAASTTVAEHLAPRWLGRVAAGREDLRLVLEVANSSGVVRSVREGRVELGFVEGPTPDAEASLAVQAVGRDRLVVVVPPGHPWAGRGTVEATELAGAPLVLREPGSGTREVLEEAMARLGLAVRARLALGSGAAVLAAVRHGEGPGVVSELVAAEAVA</sequence>
<dbReference type="PANTHER" id="PTHR30126:SF39">
    <property type="entry name" value="HTH-TYPE TRANSCRIPTIONAL REGULATOR CYSL"/>
    <property type="match status" value="1"/>
</dbReference>
<dbReference type="PROSITE" id="PS50931">
    <property type="entry name" value="HTH_LYSR"/>
    <property type="match status" value="1"/>
</dbReference>
<keyword evidence="4" id="KW-0804">Transcription</keyword>
<dbReference type="Proteomes" id="UP001589788">
    <property type="component" value="Unassembled WGS sequence"/>
</dbReference>
<evidence type="ECO:0000256" key="4">
    <source>
        <dbReference type="ARBA" id="ARBA00023163"/>
    </source>
</evidence>
<evidence type="ECO:0000313" key="7">
    <source>
        <dbReference type="Proteomes" id="UP001589788"/>
    </source>
</evidence>
<organism evidence="6 7">
    <name type="scientific">Aciditerrimonas ferrireducens</name>
    <dbReference type="NCBI Taxonomy" id="667306"/>
    <lineage>
        <taxon>Bacteria</taxon>
        <taxon>Bacillati</taxon>
        <taxon>Actinomycetota</taxon>
        <taxon>Acidimicrobiia</taxon>
        <taxon>Acidimicrobiales</taxon>
        <taxon>Acidimicrobiaceae</taxon>
        <taxon>Aciditerrimonas</taxon>
    </lineage>
</organism>
<comment type="similarity">
    <text evidence="1">Belongs to the LysR transcriptional regulatory family.</text>
</comment>
<comment type="caution">
    <text evidence="6">The sequence shown here is derived from an EMBL/GenBank/DDBJ whole genome shotgun (WGS) entry which is preliminary data.</text>
</comment>
<dbReference type="EMBL" id="JBHLYQ010000152">
    <property type="protein sequence ID" value="MFC0082772.1"/>
    <property type="molecule type" value="Genomic_DNA"/>
</dbReference>
<protein>
    <submittedName>
        <fullName evidence="6">LysR family transcriptional regulator</fullName>
    </submittedName>
</protein>
<evidence type="ECO:0000313" key="6">
    <source>
        <dbReference type="EMBL" id="MFC0082772.1"/>
    </source>
</evidence>
<evidence type="ECO:0000259" key="5">
    <source>
        <dbReference type="PROSITE" id="PS50931"/>
    </source>
</evidence>
<gene>
    <name evidence="6" type="ORF">ACFFRE_11580</name>
</gene>
<dbReference type="PANTHER" id="PTHR30126">
    <property type="entry name" value="HTH-TYPE TRANSCRIPTIONAL REGULATOR"/>
    <property type="match status" value="1"/>
</dbReference>
<evidence type="ECO:0000256" key="2">
    <source>
        <dbReference type="ARBA" id="ARBA00023015"/>
    </source>
</evidence>
<dbReference type="Pfam" id="PF03466">
    <property type="entry name" value="LysR_substrate"/>
    <property type="match status" value="1"/>
</dbReference>
<evidence type="ECO:0000256" key="1">
    <source>
        <dbReference type="ARBA" id="ARBA00009437"/>
    </source>
</evidence>
<dbReference type="RefSeq" id="WP_377790415.1">
    <property type="nucleotide sequence ID" value="NZ_JBHLYQ010000152.1"/>
</dbReference>
<dbReference type="SUPFAM" id="SSF46785">
    <property type="entry name" value="Winged helix' DNA-binding domain"/>
    <property type="match status" value="1"/>
</dbReference>
<dbReference type="InterPro" id="IPR005119">
    <property type="entry name" value="LysR_subst-bd"/>
</dbReference>
<evidence type="ECO:0000256" key="3">
    <source>
        <dbReference type="ARBA" id="ARBA00023125"/>
    </source>
</evidence>
<dbReference type="SUPFAM" id="SSF53850">
    <property type="entry name" value="Periplasmic binding protein-like II"/>
    <property type="match status" value="1"/>
</dbReference>
<dbReference type="Gene3D" id="3.40.190.290">
    <property type="match status" value="1"/>
</dbReference>
<keyword evidence="2" id="KW-0805">Transcription regulation</keyword>
<dbReference type="InterPro" id="IPR000847">
    <property type="entry name" value="LysR_HTH_N"/>
</dbReference>
<feature type="non-terminal residue" evidence="6">
    <location>
        <position position="273"/>
    </location>
</feature>
<dbReference type="Pfam" id="PF00126">
    <property type="entry name" value="HTH_1"/>
    <property type="match status" value="1"/>
</dbReference>
<dbReference type="InterPro" id="IPR036388">
    <property type="entry name" value="WH-like_DNA-bd_sf"/>
</dbReference>
<dbReference type="PRINTS" id="PR00039">
    <property type="entry name" value="HTHLYSR"/>
</dbReference>